<dbReference type="PATRIC" id="fig|1348662.3.peg.813"/>
<evidence type="ECO:0000313" key="1">
    <source>
        <dbReference type="EMBL" id="AGU14972.1"/>
    </source>
</evidence>
<dbReference type="Proteomes" id="UP000016943">
    <property type="component" value="Chromosome"/>
</dbReference>
<reference evidence="1 2" key="1">
    <citation type="journal article" date="2013" name="Genome Announc.">
        <title>Whole-Genome Sequence of the Clinical Strain Corynebacterium argentoratense DSM 44202, Isolated from a Human Throat Specimen.</title>
        <authorList>
            <person name="Bomholt C."/>
            <person name="Glaub A."/>
            <person name="Gravermann K."/>
            <person name="Albersmeier A."/>
            <person name="Brinkrolf K."/>
            <person name="Ruckert C."/>
            <person name="Tauch A."/>
        </authorList>
    </citation>
    <scope>NUCLEOTIDE SEQUENCE [LARGE SCALE GENOMIC DNA]</scope>
    <source>
        <strain evidence="1">DSM 44202</strain>
    </source>
</reference>
<proteinExistence type="predicted"/>
<dbReference type="HOGENOM" id="CLU_3182546_0_0_11"/>
<gene>
    <name evidence="1" type="ORF">CARG_04140</name>
</gene>
<organism evidence="1 2">
    <name type="scientific">Corynebacterium argentoratense DSM 44202</name>
    <dbReference type="NCBI Taxonomy" id="1348662"/>
    <lineage>
        <taxon>Bacteria</taxon>
        <taxon>Bacillati</taxon>
        <taxon>Actinomycetota</taxon>
        <taxon>Actinomycetes</taxon>
        <taxon>Mycobacteriales</taxon>
        <taxon>Corynebacteriaceae</taxon>
        <taxon>Corynebacterium</taxon>
    </lineage>
</organism>
<name>U3GZ47_9CORY</name>
<evidence type="ECO:0000313" key="2">
    <source>
        <dbReference type="Proteomes" id="UP000016943"/>
    </source>
</evidence>
<dbReference type="KEGG" id="caz:CARG_04140"/>
<keyword evidence="2" id="KW-1185">Reference proteome</keyword>
<dbReference type="AlphaFoldDB" id="U3GZ47"/>
<protein>
    <submittedName>
        <fullName evidence="1">Uncharacterized protein</fullName>
    </submittedName>
</protein>
<dbReference type="EMBL" id="CP006365">
    <property type="protein sequence ID" value="AGU14972.1"/>
    <property type="molecule type" value="Genomic_DNA"/>
</dbReference>
<accession>U3GZ47</accession>
<sequence length="46" mass="5058">MPAKAKDDDIQSLFIELHYTADGDDDPAMGTTALIDDFTDYQPPAQ</sequence>